<proteinExistence type="predicted"/>
<organism evidence="1 2">
    <name type="scientific">Nocardiopsis coralli</name>
    <dbReference type="NCBI Taxonomy" id="2772213"/>
    <lineage>
        <taxon>Bacteria</taxon>
        <taxon>Bacillati</taxon>
        <taxon>Actinomycetota</taxon>
        <taxon>Actinomycetes</taxon>
        <taxon>Streptosporangiales</taxon>
        <taxon>Nocardiopsidaceae</taxon>
        <taxon>Nocardiopsis</taxon>
    </lineage>
</organism>
<name>A0ABR9P184_9ACTN</name>
<comment type="caution">
    <text evidence="1">The sequence shown here is derived from an EMBL/GenBank/DDBJ whole genome shotgun (WGS) entry which is preliminary data.</text>
</comment>
<sequence length="121" mass="13355">MSAEPVRDLQAAAVATTHPAELTGRWVYLRDTGAGVLTGADRSRDGRWHWSLRTPEGRAEGTGYPHAAPLSRHALPRTRRARHQLRALCADLAEYAPEATAERDLAEHDLDLLELELTAQP</sequence>
<gene>
    <name evidence="1" type="ORF">IDM40_02665</name>
</gene>
<evidence type="ECO:0000313" key="1">
    <source>
        <dbReference type="EMBL" id="MBE2997611.1"/>
    </source>
</evidence>
<keyword evidence="2" id="KW-1185">Reference proteome</keyword>
<dbReference type="Proteomes" id="UP000806528">
    <property type="component" value="Unassembled WGS sequence"/>
</dbReference>
<reference evidence="1 2" key="1">
    <citation type="submission" date="2020-09" db="EMBL/GenBank/DDBJ databases">
        <title>Diversity and distribution of actinomycetes associated with coral in the coast of Hainan.</title>
        <authorList>
            <person name="Li F."/>
        </authorList>
    </citation>
    <scope>NUCLEOTIDE SEQUENCE [LARGE SCALE GENOMIC DNA]</scope>
    <source>
        <strain evidence="1 2">HNM0947</strain>
    </source>
</reference>
<dbReference type="RefSeq" id="WP_193120270.1">
    <property type="nucleotide sequence ID" value="NZ_JADBGI010000002.1"/>
</dbReference>
<evidence type="ECO:0000313" key="2">
    <source>
        <dbReference type="Proteomes" id="UP000806528"/>
    </source>
</evidence>
<accession>A0ABR9P184</accession>
<protein>
    <submittedName>
        <fullName evidence="1">Uncharacterized protein</fullName>
    </submittedName>
</protein>
<dbReference type="EMBL" id="JADBGI010000002">
    <property type="protein sequence ID" value="MBE2997611.1"/>
    <property type="molecule type" value="Genomic_DNA"/>
</dbReference>